<evidence type="ECO:0000313" key="9">
    <source>
        <dbReference type="Proteomes" id="UP000243207"/>
    </source>
</evidence>
<comment type="subcellular location">
    <subcellularLocation>
        <location evidence="1">Membrane</location>
        <topology evidence="1">Multi-pass membrane protein</topology>
    </subcellularLocation>
</comment>
<dbReference type="InterPro" id="IPR050638">
    <property type="entry name" value="AA-Vitamin_Transporters"/>
</dbReference>
<keyword evidence="3 6" id="KW-0812">Transmembrane</keyword>
<dbReference type="Gene3D" id="1.10.3730.20">
    <property type="match status" value="1"/>
</dbReference>
<dbReference type="Proteomes" id="UP000243207">
    <property type="component" value="Chromosome I"/>
</dbReference>
<feature type="transmembrane region" description="Helical" evidence="6">
    <location>
        <begin position="250"/>
        <end position="272"/>
    </location>
</feature>
<feature type="transmembrane region" description="Helical" evidence="6">
    <location>
        <begin position="105"/>
        <end position="122"/>
    </location>
</feature>
<dbReference type="PANTHER" id="PTHR32322">
    <property type="entry name" value="INNER MEMBRANE TRANSPORTER"/>
    <property type="match status" value="1"/>
</dbReference>
<protein>
    <submittedName>
        <fullName evidence="8">EamA domain-containing membrane protein RarD</fullName>
    </submittedName>
</protein>
<organism evidence="8 9">
    <name type="scientific">Halopseudomonas xinjiangensis</name>
    <dbReference type="NCBI Taxonomy" id="487184"/>
    <lineage>
        <taxon>Bacteria</taxon>
        <taxon>Pseudomonadati</taxon>
        <taxon>Pseudomonadota</taxon>
        <taxon>Gammaproteobacteria</taxon>
        <taxon>Pseudomonadales</taxon>
        <taxon>Pseudomonadaceae</taxon>
        <taxon>Halopseudomonas</taxon>
    </lineage>
</organism>
<evidence type="ECO:0000256" key="4">
    <source>
        <dbReference type="ARBA" id="ARBA00022989"/>
    </source>
</evidence>
<feature type="transmembrane region" description="Helical" evidence="6">
    <location>
        <begin position="186"/>
        <end position="207"/>
    </location>
</feature>
<feature type="transmembrane region" description="Helical" evidence="6">
    <location>
        <begin position="7"/>
        <end position="29"/>
    </location>
</feature>
<dbReference type="InterPro" id="IPR000620">
    <property type="entry name" value="EamA_dom"/>
</dbReference>
<evidence type="ECO:0000256" key="3">
    <source>
        <dbReference type="ARBA" id="ARBA00022692"/>
    </source>
</evidence>
<evidence type="ECO:0000256" key="1">
    <source>
        <dbReference type="ARBA" id="ARBA00004141"/>
    </source>
</evidence>
<feature type="transmembrane region" description="Helical" evidence="6">
    <location>
        <begin position="129"/>
        <end position="147"/>
    </location>
</feature>
<dbReference type="OrthoDB" id="8479066at2"/>
<feature type="transmembrane region" description="Helical" evidence="6">
    <location>
        <begin position="284"/>
        <end position="306"/>
    </location>
</feature>
<evidence type="ECO:0000259" key="7">
    <source>
        <dbReference type="Pfam" id="PF00892"/>
    </source>
</evidence>
<evidence type="ECO:0000256" key="5">
    <source>
        <dbReference type="ARBA" id="ARBA00023136"/>
    </source>
</evidence>
<keyword evidence="5 6" id="KW-0472">Membrane</keyword>
<dbReference type="GO" id="GO:0016020">
    <property type="term" value="C:membrane"/>
    <property type="evidence" value="ECO:0007669"/>
    <property type="project" value="UniProtKB-SubCell"/>
</dbReference>
<dbReference type="Pfam" id="PF00892">
    <property type="entry name" value="EamA"/>
    <property type="match status" value="2"/>
</dbReference>
<dbReference type="EMBL" id="LT629736">
    <property type="protein sequence ID" value="SDS63685.1"/>
    <property type="molecule type" value="Genomic_DNA"/>
</dbReference>
<feature type="transmembrane region" description="Helical" evidence="6">
    <location>
        <begin position="219"/>
        <end position="238"/>
    </location>
</feature>
<evidence type="ECO:0000313" key="8">
    <source>
        <dbReference type="EMBL" id="SDS63685.1"/>
    </source>
</evidence>
<feature type="transmembrane region" description="Helical" evidence="6">
    <location>
        <begin position="159"/>
        <end position="179"/>
    </location>
</feature>
<sequence>MHITSGRWVYGFLLALTTTMLWGVLPIMLKEVLSGMDPYTVTWYRLFTAGVVLFIWLASRGKLPSIRALSTTNRWLLVVAILGLACNYVLYLMALNRLTPGTMQLMIQTAPIMLMLGSMLVFRERFGIGQLIGLLTLLVGFGLFFNQRLEELFTQVTDYTLGILITLAAAFTWALYGLAQKQLLSIWSSVPVMMVIYLACSILLFPLASPLQVLELTPLQGWFLAGCCLNTLVAYGAFAEALAHWEASRVSATVATTPLFTFSMVALGSMIWPGVVKPELLNSLAYLGALLVVTGSALIALAPSLIQNLRNRRVKRIAETPPPPAS</sequence>
<feature type="domain" description="EamA" evidence="7">
    <location>
        <begin position="161"/>
        <end position="300"/>
    </location>
</feature>
<reference evidence="9" key="1">
    <citation type="submission" date="2016-10" db="EMBL/GenBank/DDBJ databases">
        <authorList>
            <person name="Varghese N."/>
            <person name="Submissions S."/>
        </authorList>
    </citation>
    <scope>NUCLEOTIDE SEQUENCE [LARGE SCALE GENOMIC DNA]</scope>
    <source>
        <strain evidence="9">NRRL B-51270</strain>
    </source>
</reference>
<dbReference type="PANTHER" id="PTHR32322:SF2">
    <property type="entry name" value="EAMA DOMAIN-CONTAINING PROTEIN"/>
    <property type="match status" value="1"/>
</dbReference>
<gene>
    <name evidence="8" type="ORF">SAMN05216421_1888</name>
</gene>
<dbReference type="SUPFAM" id="SSF103481">
    <property type="entry name" value="Multidrug resistance efflux transporter EmrE"/>
    <property type="match status" value="1"/>
</dbReference>
<dbReference type="STRING" id="487184.SAMN05216421_1888"/>
<dbReference type="RefSeq" id="WP_093393673.1">
    <property type="nucleotide sequence ID" value="NZ_LT629736.1"/>
</dbReference>
<feature type="transmembrane region" description="Helical" evidence="6">
    <location>
        <begin position="41"/>
        <end position="63"/>
    </location>
</feature>
<dbReference type="InterPro" id="IPR037185">
    <property type="entry name" value="EmrE-like"/>
</dbReference>
<accession>A0A1H1TTP7</accession>
<evidence type="ECO:0000256" key="2">
    <source>
        <dbReference type="ARBA" id="ARBA00007362"/>
    </source>
</evidence>
<keyword evidence="9" id="KW-1185">Reference proteome</keyword>
<feature type="transmembrane region" description="Helical" evidence="6">
    <location>
        <begin position="75"/>
        <end position="93"/>
    </location>
</feature>
<feature type="domain" description="EamA" evidence="7">
    <location>
        <begin position="10"/>
        <end position="144"/>
    </location>
</feature>
<evidence type="ECO:0000256" key="6">
    <source>
        <dbReference type="SAM" id="Phobius"/>
    </source>
</evidence>
<name>A0A1H1TTP7_9GAMM</name>
<proteinExistence type="inferred from homology"/>
<dbReference type="AlphaFoldDB" id="A0A1H1TTP7"/>
<keyword evidence="4 6" id="KW-1133">Transmembrane helix</keyword>
<comment type="similarity">
    <text evidence="2">Belongs to the EamA transporter family.</text>
</comment>